<feature type="region of interest" description="Disordered" evidence="1">
    <location>
        <begin position="1"/>
        <end position="68"/>
    </location>
</feature>
<dbReference type="KEGG" id="ade:Adeh_3615"/>
<gene>
    <name evidence="2" type="ordered locus">Adeh_3615</name>
</gene>
<sequence length="217" mass="23336">MGSPRCRNRPSASMERPLRDRSSSSAAGSGGPSDTLRRIARRGAGRGPARRRRCAPGAARVRTGPVSTRTEPVVRIRCPPEEETRCRAALERAGYAAERSLTWVVVRDAAPDAVNEALAAGGANVRVAVRERIGQLVGWLIDRQGKLEGRAVNVQALVRRVLEDGGLTARYAPRPLPELLEPAARTYEALLASGAAQVTWDRFVEAFCVELAAPPAP</sequence>
<feature type="compositionally biased region" description="Basic residues" evidence="1">
    <location>
        <begin position="38"/>
        <end position="54"/>
    </location>
</feature>
<dbReference type="Proteomes" id="UP000001935">
    <property type="component" value="Chromosome"/>
</dbReference>
<evidence type="ECO:0000313" key="2">
    <source>
        <dbReference type="EMBL" id="ABC83381.1"/>
    </source>
</evidence>
<accession>Q2IFM2</accession>
<organism evidence="2 3">
    <name type="scientific">Anaeromyxobacter dehalogenans (strain 2CP-C)</name>
    <dbReference type="NCBI Taxonomy" id="290397"/>
    <lineage>
        <taxon>Bacteria</taxon>
        <taxon>Pseudomonadati</taxon>
        <taxon>Myxococcota</taxon>
        <taxon>Myxococcia</taxon>
        <taxon>Myxococcales</taxon>
        <taxon>Cystobacterineae</taxon>
        <taxon>Anaeromyxobacteraceae</taxon>
        <taxon>Anaeromyxobacter</taxon>
    </lineage>
</organism>
<name>Q2IFM2_ANADE</name>
<evidence type="ECO:0000256" key="1">
    <source>
        <dbReference type="SAM" id="MobiDB-lite"/>
    </source>
</evidence>
<proteinExistence type="predicted"/>
<reference evidence="2 3" key="1">
    <citation type="submission" date="2006-01" db="EMBL/GenBank/DDBJ databases">
        <title>Complete sequence of Anaeromyxobacter dehalogenans 2CP-C.</title>
        <authorList>
            <consortium name="US DOE Joint Genome Institute"/>
            <person name="Copeland A."/>
            <person name="Lucas S."/>
            <person name="Lapidus A."/>
            <person name="Barry K."/>
            <person name="Detter J.C."/>
            <person name="Glavina T."/>
            <person name="Hammon N."/>
            <person name="Israni S."/>
            <person name="Pitluck S."/>
            <person name="Brettin T."/>
            <person name="Bruce D."/>
            <person name="Han C."/>
            <person name="Tapia R."/>
            <person name="Gilna P."/>
            <person name="Kiss H."/>
            <person name="Schmutz J."/>
            <person name="Larimer F."/>
            <person name="Land M."/>
            <person name="Kyrpides N."/>
            <person name="Anderson I."/>
            <person name="Sanford R.A."/>
            <person name="Ritalahti K.M."/>
            <person name="Thomas H.S."/>
            <person name="Kirby J.R."/>
            <person name="Zhulin I.B."/>
            <person name="Loeffler F.E."/>
            <person name="Richardson P."/>
        </authorList>
    </citation>
    <scope>NUCLEOTIDE SEQUENCE [LARGE SCALE GENOMIC DNA]</scope>
    <source>
        <strain evidence="2 3">2CP-C</strain>
    </source>
</reference>
<dbReference type="AlphaFoldDB" id="Q2IFM2"/>
<dbReference type="HOGENOM" id="CLU_110576_0_0_7"/>
<dbReference type="EMBL" id="CP000251">
    <property type="protein sequence ID" value="ABC83381.1"/>
    <property type="molecule type" value="Genomic_DNA"/>
</dbReference>
<evidence type="ECO:0000313" key="3">
    <source>
        <dbReference type="Proteomes" id="UP000001935"/>
    </source>
</evidence>
<protein>
    <submittedName>
        <fullName evidence="2">Uncharacterized protein</fullName>
    </submittedName>
</protein>